<proteinExistence type="inferred from homology"/>
<dbReference type="GO" id="GO:0044281">
    <property type="term" value="P:small molecule metabolic process"/>
    <property type="evidence" value="ECO:0007669"/>
    <property type="project" value="UniProtKB-ARBA"/>
</dbReference>
<keyword evidence="5" id="KW-0560">Oxidoreductase</keyword>
<dbReference type="GO" id="GO:0046872">
    <property type="term" value="F:metal ion binding"/>
    <property type="evidence" value="ECO:0007669"/>
    <property type="project" value="UniProtKB-KW"/>
</dbReference>
<dbReference type="PROSITE" id="PS00059">
    <property type="entry name" value="ADH_ZINC"/>
    <property type="match status" value="1"/>
</dbReference>
<sequence>MRAATYHGQQDIRVEDITPGDVGPNEVRVDISAGGICGSDLHEYAAGPIFIPSDDPHPVTGDVAPVTMGHEFAGTISEVGDKAEMTEGQPVAVNPVVWCGDCRYCTAGKYHLCESGGFIGLSGGGGGFAESVVVNAVQAIPLPEDVSVEHGALVEPLTVALHAVRGSGIQAGDSVAVFGSGPIGLGVIQAARAAGATDIIASEPRDARRDRAAESGATMTIDPMERDPVETTSAATNGGVDVAFEAAGIATTVAQAIQSTKHQGGVTIVSIFEEGVDMQLNDIVLGERSLTGTLGYEGGPRSAREFRPTIQMLADGRFDPGPLVTDQIDLDEIIQSGFDPLLDSESDQVKILVEP</sequence>
<dbReference type="EMBL" id="JBHSXQ010000006">
    <property type="protein sequence ID" value="MFC6906875.1"/>
    <property type="molecule type" value="Genomic_DNA"/>
</dbReference>
<dbReference type="InterPro" id="IPR013149">
    <property type="entry name" value="ADH-like_C"/>
</dbReference>
<dbReference type="CDD" id="cd08233">
    <property type="entry name" value="butanediol_DH_like"/>
    <property type="match status" value="1"/>
</dbReference>
<evidence type="ECO:0000256" key="1">
    <source>
        <dbReference type="ARBA" id="ARBA00001947"/>
    </source>
</evidence>
<keyword evidence="10" id="KW-1185">Reference proteome</keyword>
<accession>A0ABD5V622</accession>
<dbReference type="InterPro" id="IPR011032">
    <property type="entry name" value="GroES-like_sf"/>
</dbReference>
<comment type="caution">
    <text evidence="9">The sequence shown here is derived from an EMBL/GenBank/DDBJ whole genome shotgun (WGS) entry which is preliminary data.</text>
</comment>
<evidence type="ECO:0000256" key="2">
    <source>
        <dbReference type="ARBA" id="ARBA00008072"/>
    </source>
</evidence>
<gene>
    <name evidence="9" type="ORF">ACFQGH_16905</name>
</gene>
<dbReference type="GO" id="GO:0016616">
    <property type="term" value="F:oxidoreductase activity, acting on the CH-OH group of donors, NAD or NADP as acceptor"/>
    <property type="evidence" value="ECO:0007669"/>
    <property type="project" value="UniProtKB-ARBA"/>
</dbReference>
<dbReference type="Gene3D" id="3.90.180.10">
    <property type="entry name" value="Medium-chain alcohol dehydrogenases, catalytic domain"/>
    <property type="match status" value="1"/>
</dbReference>
<evidence type="ECO:0000313" key="10">
    <source>
        <dbReference type="Proteomes" id="UP001596312"/>
    </source>
</evidence>
<evidence type="ECO:0000256" key="5">
    <source>
        <dbReference type="ARBA" id="ARBA00023002"/>
    </source>
</evidence>
<dbReference type="InterPro" id="IPR036291">
    <property type="entry name" value="NAD(P)-bd_dom_sf"/>
</dbReference>
<dbReference type="PANTHER" id="PTHR43161">
    <property type="entry name" value="SORBITOL DEHYDROGENASE"/>
    <property type="match status" value="1"/>
</dbReference>
<dbReference type="Gene3D" id="3.40.50.720">
    <property type="entry name" value="NAD(P)-binding Rossmann-like Domain"/>
    <property type="match status" value="1"/>
</dbReference>
<feature type="domain" description="Alcohol dehydrogenase-like C-terminal" evidence="7">
    <location>
        <begin position="182"/>
        <end position="313"/>
    </location>
</feature>
<reference evidence="9 10" key="1">
    <citation type="journal article" date="2019" name="Int. J. Syst. Evol. Microbiol.">
        <title>The Global Catalogue of Microorganisms (GCM) 10K type strain sequencing project: providing services to taxonomists for standard genome sequencing and annotation.</title>
        <authorList>
            <consortium name="The Broad Institute Genomics Platform"/>
            <consortium name="The Broad Institute Genome Sequencing Center for Infectious Disease"/>
            <person name="Wu L."/>
            <person name="Ma J."/>
        </authorList>
    </citation>
    <scope>NUCLEOTIDE SEQUENCE [LARGE SCALE GENOMIC DNA]</scope>
    <source>
        <strain evidence="9 10">CGMCC 1.3240</strain>
    </source>
</reference>
<protein>
    <submittedName>
        <fullName evidence="9">2,3-butanediol dehydrogenase</fullName>
    </submittedName>
</protein>
<feature type="domain" description="Alcohol dehydrogenase-like N-terminal" evidence="8">
    <location>
        <begin position="23"/>
        <end position="144"/>
    </location>
</feature>
<evidence type="ECO:0000256" key="3">
    <source>
        <dbReference type="ARBA" id="ARBA00022723"/>
    </source>
</evidence>
<dbReference type="GO" id="GO:0043168">
    <property type="term" value="F:anion binding"/>
    <property type="evidence" value="ECO:0007669"/>
    <property type="project" value="UniProtKB-ARBA"/>
</dbReference>
<dbReference type="AlphaFoldDB" id="A0ABD5V622"/>
<dbReference type="Proteomes" id="UP001596312">
    <property type="component" value="Unassembled WGS sequence"/>
</dbReference>
<keyword evidence="4 6" id="KW-0862">Zinc</keyword>
<evidence type="ECO:0000256" key="6">
    <source>
        <dbReference type="RuleBase" id="RU361277"/>
    </source>
</evidence>
<dbReference type="PANTHER" id="PTHR43161:SF23">
    <property type="entry name" value="(R,R)-BUTANEDIOL DEHYDROGENASE-RELATED"/>
    <property type="match status" value="1"/>
</dbReference>
<comment type="similarity">
    <text evidence="2 6">Belongs to the zinc-containing alcohol dehydrogenase family.</text>
</comment>
<dbReference type="GO" id="GO:0030554">
    <property type="term" value="F:adenyl nucleotide binding"/>
    <property type="evidence" value="ECO:0007669"/>
    <property type="project" value="UniProtKB-ARBA"/>
</dbReference>
<comment type="cofactor">
    <cofactor evidence="1 6">
        <name>Zn(2+)</name>
        <dbReference type="ChEBI" id="CHEBI:29105"/>
    </cofactor>
</comment>
<dbReference type="SUPFAM" id="SSF50129">
    <property type="entry name" value="GroES-like"/>
    <property type="match status" value="1"/>
</dbReference>
<dbReference type="Pfam" id="PF00107">
    <property type="entry name" value="ADH_zinc_N"/>
    <property type="match status" value="1"/>
</dbReference>
<keyword evidence="3 6" id="KW-0479">Metal-binding</keyword>
<dbReference type="RefSeq" id="WP_340605457.1">
    <property type="nucleotide sequence ID" value="NZ_JBBMXV010000006.1"/>
</dbReference>
<name>A0ABD5V622_9EURY</name>
<dbReference type="InterPro" id="IPR013154">
    <property type="entry name" value="ADH-like_N"/>
</dbReference>
<dbReference type="Pfam" id="PF08240">
    <property type="entry name" value="ADH_N"/>
    <property type="match status" value="1"/>
</dbReference>
<evidence type="ECO:0000256" key="4">
    <source>
        <dbReference type="ARBA" id="ARBA00022833"/>
    </source>
</evidence>
<evidence type="ECO:0000259" key="8">
    <source>
        <dbReference type="Pfam" id="PF08240"/>
    </source>
</evidence>
<dbReference type="InterPro" id="IPR002328">
    <property type="entry name" value="ADH_Zn_CS"/>
</dbReference>
<dbReference type="SUPFAM" id="SSF51735">
    <property type="entry name" value="NAD(P)-binding Rossmann-fold domains"/>
    <property type="match status" value="1"/>
</dbReference>
<organism evidence="9 10">
    <name type="scientific">Halalkalicoccus tibetensis</name>
    <dbReference type="NCBI Taxonomy" id="175632"/>
    <lineage>
        <taxon>Archaea</taxon>
        <taxon>Methanobacteriati</taxon>
        <taxon>Methanobacteriota</taxon>
        <taxon>Stenosarchaea group</taxon>
        <taxon>Halobacteria</taxon>
        <taxon>Halobacteriales</taxon>
        <taxon>Halococcaceae</taxon>
        <taxon>Halalkalicoccus</taxon>
    </lineage>
</organism>
<evidence type="ECO:0000313" key="9">
    <source>
        <dbReference type="EMBL" id="MFC6906875.1"/>
    </source>
</evidence>
<evidence type="ECO:0000259" key="7">
    <source>
        <dbReference type="Pfam" id="PF00107"/>
    </source>
</evidence>